<evidence type="ECO:0000256" key="4">
    <source>
        <dbReference type="ARBA" id="ARBA00022801"/>
    </source>
</evidence>
<keyword evidence="3 5" id="KW-0064">Aspartyl protease</keyword>
<dbReference type="InterPro" id="IPR021109">
    <property type="entry name" value="Peptidase_aspartic_dom_sf"/>
</dbReference>
<dbReference type="SUPFAM" id="SSF50630">
    <property type="entry name" value="Acid proteases"/>
    <property type="match status" value="1"/>
</dbReference>
<accession>A0ABR4D4A2</accession>
<keyword evidence="2 5" id="KW-0645">Protease</keyword>
<keyword evidence="4 5" id="KW-0378">Hydrolase</keyword>
<dbReference type="InterPro" id="IPR033121">
    <property type="entry name" value="PEPTIDASE_A1"/>
</dbReference>
<dbReference type="PANTHER" id="PTHR47966">
    <property type="entry name" value="BETA-SITE APP-CLEAVING ENZYME, ISOFORM A-RELATED"/>
    <property type="match status" value="1"/>
</dbReference>
<dbReference type="PRINTS" id="PR00792">
    <property type="entry name" value="PEPSIN"/>
</dbReference>
<dbReference type="Pfam" id="PF00026">
    <property type="entry name" value="Asp"/>
    <property type="match status" value="1"/>
</dbReference>
<feature type="signal peptide" evidence="6">
    <location>
        <begin position="1"/>
        <end position="19"/>
    </location>
</feature>
<evidence type="ECO:0000259" key="7">
    <source>
        <dbReference type="PROSITE" id="PS51767"/>
    </source>
</evidence>
<dbReference type="PROSITE" id="PS51767">
    <property type="entry name" value="PEPTIDASE_A1"/>
    <property type="match status" value="1"/>
</dbReference>
<evidence type="ECO:0000256" key="3">
    <source>
        <dbReference type="ARBA" id="ARBA00022750"/>
    </source>
</evidence>
<protein>
    <recommendedName>
        <fullName evidence="7">Peptidase A1 domain-containing protein</fullName>
    </recommendedName>
</protein>
<reference evidence="8 9" key="1">
    <citation type="journal article" date="2024" name="Commun. Biol.">
        <title>Comparative genomic analysis of thermophilic fungi reveals convergent evolutionary adaptations and gene losses.</title>
        <authorList>
            <person name="Steindorff A.S."/>
            <person name="Aguilar-Pontes M.V."/>
            <person name="Robinson A.J."/>
            <person name="Andreopoulos B."/>
            <person name="LaButti K."/>
            <person name="Kuo A."/>
            <person name="Mondo S."/>
            <person name="Riley R."/>
            <person name="Otillar R."/>
            <person name="Haridas S."/>
            <person name="Lipzen A."/>
            <person name="Grimwood J."/>
            <person name="Schmutz J."/>
            <person name="Clum A."/>
            <person name="Reid I.D."/>
            <person name="Moisan M.C."/>
            <person name="Butler G."/>
            <person name="Nguyen T.T.M."/>
            <person name="Dewar K."/>
            <person name="Conant G."/>
            <person name="Drula E."/>
            <person name="Henrissat B."/>
            <person name="Hansel C."/>
            <person name="Singer S."/>
            <person name="Hutchinson M.I."/>
            <person name="de Vries R.P."/>
            <person name="Natvig D.O."/>
            <person name="Powell A.J."/>
            <person name="Tsang A."/>
            <person name="Grigoriev I.V."/>
        </authorList>
    </citation>
    <scope>NUCLEOTIDE SEQUENCE [LARGE SCALE GENOMIC DNA]</scope>
    <source>
        <strain evidence="8 9">CBS 494.80</strain>
    </source>
</reference>
<comment type="caution">
    <text evidence="8">The sequence shown here is derived from an EMBL/GenBank/DDBJ whole genome shotgun (WGS) entry which is preliminary data.</text>
</comment>
<keyword evidence="9" id="KW-1185">Reference proteome</keyword>
<dbReference type="EMBL" id="JAZHXI010000001">
    <property type="protein sequence ID" value="KAL2076174.1"/>
    <property type="molecule type" value="Genomic_DNA"/>
</dbReference>
<sequence>MSSLSILGAVAIFAGPIIAAPATQGGWTVNQVANSNFKANPFSDILRTVQKYGGATPVGLAAAVSSGTVVATPDGSDLDYLCPVNIDGQTVNLDFDTGSSDLWVFSNEQPVTQTQGHTIYDTTKSSNFQRLNGYTWDIQYGDGSSSSGDVGLAPVTIGGLTVQKQAVEIAKNVSAQFIQNDNLDGLLGLSFSSLNTVRPQQQKTWFDNVRPQLALPLVAADLKHLQPGSYDFGYLDSKKYVAPIIYTPVQLSYRRSTNNVGYYGYWNFSSTSYQIGSKAPVKTTRYGIADTGTTLLYLDSDVVSDYYSNVLLAEYVDLLGVYVFPCIDTLPDFSFTPYGSNSKVVVKGKYINYTNLLNIVSATSFLSPVLDALGPVGVCVGGMQPVPAGLPNIYGDIFLKSVYTVFESSSSPRLGFAGKPRN</sequence>
<evidence type="ECO:0000256" key="2">
    <source>
        <dbReference type="ARBA" id="ARBA00022670"/>
    </source>
</evidence>
<dbReference type="CDD" id="cd06097">
    <property type="entry name" value="Aspergillopepsin_like"/>
    <property type="match status" value="1"/>
</dbReference>
<name>A0ABR4D4A2_9HELO</name>
<evidence type="ECO:0000313" key="9">
    <source>
        <dbReference type="Proteomes" id="UP001595075"/>
    </source>
</evidence>
<dbReference type="InterPro" id="IPR034163">
    <property type="entry name" value="Aspergillopepsin-like_cat_dom"/>
</dbReference>
<dbReference type="Gene3D" id="2.40.70.10">
    <property type="entry name" value="Acid Proteases"/>
    <property type="match status" value="2"/>
</dbReference>
<keyword evidence="6" id="KW-0732">Signal</keyword>
<evidence type="ECO:0000313" key="8">
    <source>
        <dbReference type="EMBL" id="KAL2076174.1"/>
    </source>
</evidence>
<dbReference type="PROSITE" id="PS00141">
    <property type="entry name" value="ASP_PROTEASE"/>
    <property type="match status" value="2"/>
</dbReference>
<organism evidence="8 9">
    <name type="scientific">Oculimacula yallundae</name>
    <dbReference type="NCBI Taxonomy" id="86028"/>
    <lineage>
        <taxon>Eukaryota</taxon>
        <taxon>Fungi</taxon>
        <taxon>Dikarya</taxon>
        <taxon>Ascomycota</taxon>
        <taxon>Pezizomycotina</taxon>
        <taxon>Leotiomycetes</taxon>
        <taxon>Helotiales</taxon>
        <taxon>Ploettnerulaceae</taxon>
        <taxon>Oculimacula</taxon>
    </lineage>
</organism>
<dbReference type="InterPro" id="IPR001461">
    <property type="entry name" value="Aspartic_peptidase_A1"/>
</dbReference>
<evidence type="ECO:0000256" key="6">
    <source>
        <dbReference type="SAM" id="SignalP"/>
    </source>
</evidence>
<comment type="similarity">
    <text evidence="1 5">Belongs to the peptidase A1 family.</text>
</comment>
<proteinExistence type="inferred from homology"/>
<feature type="domain" description="Peptidase A1" evidence="7">
    <location>
        <begin position="80"/>
        <end position="417"/>
    </location>
</feature>
<dbReference type="Proteomes" id="UP001595075">
    <property type="component" value="Unassembled WGS sequence"/>
</dbReference>
<evidence type="ECO:0000256" key="1">
    <source>
        <dbReference type="ARBA" id="ARBA00007447"/>
    </source>
</evidence>
<gene>
    <name evidence="8" type="ORF">VTL71DRAFT_1117</name>
</gene>
<evidence type="ECO:0000256" key="5">
    <source>
        <dbReference type="RuleBase" id="RU000454"/>
    </source>
</evidence>
<dbReference type="InterPro" id="IPR001969">
    <property type="entry name" value="Aspartic_peptidase_AS"/>
</dbReference>
<dbReference type="PANTHER" id="PTHR47966:SF2">
    <property type="entry name" value="ASPERGILLOPEPSIN-1-RELATED"/>
    <property type="match status" value="1"/>
</dbReference>
<feature type="chain" id="PRO_5046185478" description="Peptidase A1 domain-containing protein" evidence="6">
    <location>
        <begin position="20"/>
        <end position="422"/>
    </location>
</feature>